<evidence type="ECO:0000313" key="2">
    <source>
        <dbReference type="Proteomes" id="UP000799437"/>
    </source>
</evidence>
<dbReference type="GeneID" id="54487842"/>
<organism evidence="1 2">
    <name type="scientific">Pseudovirgaria hyperparasitica</name>
    <dbReference type="NCBI Taxonomy" id="470096"/>
    <lineage>
        <taxon>Eukaryota</taxon>
        <taxon>Fungi</taxon>
        <taxon>Dikarya</taxon>
        <taxon>Ascomycota</taxon>
        <taxon>Pezizomycotina</taxon>
        <taxon>Dothideomycetes</taxon>
        <taxon>Dothideomycetes incertae sedis</taxon>
        <taxon>Acrospermales</taxon>
        <taxon>Acrospermaceae</taxon>
        <taxon>Pseudovirgaria</taxon>
    </lineage>
</organism>
<dbReference type="Proteomes" id="UP000799437">
    <property type="component" value="Unassembled WGS sequence"/>
</dbReference>
<keyword evidence="2" id="KW-1185">Reference proteome</keyword>
<accession>A0A6A6WD18</accession>
<dbReference type="RefSeq" id="XP_033602405.1">
    <property type="nucleotide sequence ID" value="XM_033746788.1"/>
</dbReference>
<protein>
    <submittedName>
        <fullName evidence="1">Uncharacterized protein</fullName>
    </submittedName>
</protein>
<name>A0A6A6WD18_9PEZI</name>
<sequence length="73" mass="8325">MVVAVRHTWDVLKARNDWKINVRQNRLKRAESNGTDAKVWHAAIEDEDNRMELSLTSSQVRSSIPVVQGGIKL</sequence>
<dbReference type="AlphaFoldDB" id="A0A6A6WD18"/>
<dbReference type="EMBL" id="ML996569">
    <property type="protein sequence ID" value="KAF2759954.1"/>
    <property type="molecule type" value="Genomic_DNA"/>
</dbReference>
<gene>
    <name evidence="1" type="ORF">EJ05DRAFT_499144</name>
</gene>
<reference evidence="1" key="1">
    <citation type="journal article" date="2020" name="Stud. Mycol.">
        <title>101 Dothideomycetes genomes: a test case for predicting lifestyles and emergence of pathogens.</title>
        <authorList>
            <person name="Haridas S."/>
            <person name="Albert R."/>
            <person name="Binder M."/>
            <person name="Bloem J."/>
            <person name="Labutti K."/>
            <person name="Salamov A."/>
            <person name="Andreopoulos B."/>
            <person name="Baker S."/>
            <person name="Barry K."/>
            <person name="Bills G."/>
            <person name="Bluhm B."/>
            <person name="Cannon C."/>
            <person name="Castanera R."/>
            <person name="Culley D."/>
            <person name="Daum C."/>
            <person name="Ezra D."/>
            <person name="Gonzalez J."/>
            <person name="Henrissat B."/>
            <person name="Kuo A."/>
            <person name="Liang C."/>
            <person name="Lipzen A."/>
            <person name="Lutzoni F."/>
            <person name="Magnuson J."/>
            <person name="Mondo S."/>
            <person name="Nolan M."/>
            <person name="Ohm R."/>
            <person name="Pangilinan J."/>
            <person name="Park H.-J."/>
            <person name="Ramirez L."/>
            <person name="Alfaro M."/>
            <person name="Sun H."/>
            <person name="Tritt A."/>
            <person name="Yoshinaga Y."/>
            <person name="Zwiers L.-H."/>
            <person name="Turgeon B."/>
            <person name="Goodwin S."/>
            <person name="Spatafora J."/>
            <person name="Crous P."/>
            <person name="Grigoriev I."/>
        </authorList>
    </citation>
    <scope>NUCLEOTIDE SEQUENCE</scope>
    <source>
        <strain evidence="1">CBS 121739</strain>
    </source>
</reference>
<evidence type="ECO:0000313" key="1">
    <source>
        <dbReference type="EMBL" id="KAF2759954.1"/>
    </source>
</evidence>
<proteinExistence type="predicted"/>